<dbReference type="GO" id="GO:0030570">
    <property type="term" value="F:pectate lyase activity"/>
    <property type="evidence" value="ECO:0007669"/>
    <property type="project" value="UniProtKB-EC"/>
</dbReference>
<dbReference type="InterPro" id="IPR002022">
    <property type="entry name" value="Pec_lyase"/>
</dbReference>
<reference evidence="11" key="2">
    <citation type="submission" date="2025-08" db="UniProtKB">
        <authorList>
            <consortium name="RefSeq"/>
        </authorList>
    </citation>
    <scope>IDENTIFICATION</scope>
    <source>
        <tissue evidence="11">Leaves</tissue>
    </source>
</reference>
<dbReference type="InterPro" id="IPR018082">
    <property type="entry name" value="AmbAllergen"/>
</dbReference>
<protein>
    <recommendedName>
        <fullName evidence="3 8">Pectate lyase</fullName>
        <ecNumber evidence="3 8">4.2.2.2</ecNumber>
    </recommendedName>
</protein>
<keyword evidence="10" id="KW-1185">Reference proteome</keyword>
<dbReference type="EC" id="4.2.2.2" evidence="3 8"/>
<dbReference type="PANTHER" id="PTHR31683">
    <property type="entry name" value="PECTATE LYASE 18-RELATED"/>
    <property type="match status" value="1"/>
</dbReference>
<dbReference type="UniPathway" id="UPA00545">
    <property type="reaction ID" value="UER00824"/>
</dbReference>
<accession>A0A6P6UG77</accession>
<dbReference type="OrthoDB" id="1637350at2759"/>
<evidence type="ECO:0000313" key="11">
    <source>
        <dbReference type="RefSeq" id="XP_027089549.2"/>
    </source>
</evidence>
<dbReference type="InterPro" id="IPR045032">
    <property type="entry name" value="PEL"/>
</dbReference>
<evidence type="ECO:0000256" key="1">
    <source>
        <dbReference type="ARBA" id="ARBA00000695"/>
    </source>
</evidence>
<dbReference type="Pfam" id="PF00544">
    <property type="entry name" value="Pectate_lyase_4"/>
    <property type="match status" value="1"/>
</dbReference>
<dbReference type="Proteomes" id="UP001652660">
    <property type="component" value="Chromosome 9e"/>
</dbReference>
<dbReference type="GO" id="GO:0045490">
    <property type="term" value="P:pectin catabolic process"/>
    <property type="evidence" value="ECO:0007669"/>
    <property type="project" value="UniProtKB-UniPathway"/>
</dbReference>
<sequence length="392" mass="44177">MCYFHIITQAYQTKSTQNISSFPNSYPSEVGSGFNVIDSCWRKDSKWASNRQKLADCAKGYGADARGGKNGAIYVVTDPSDHPIHPKKGTLRYGAIQKRPLWIIFKRDMSITLEGGELFISSYKTIDGRGARVEIANGPCLRLDNVSHVIIHGISIHNCLRGRLDLVRRDPDHLVNTVPVKRSCYQSDGDGIRVTSSSKIWIDHCYLSKCGDGLLDITQGSAAVTVSNNYFTQHNKVMLLGHSNMYPKDKKMHVTVVFNHFASGLGQRMPRVRYGYAHVANNKYDEWGFYAIGGSSHPTILSEGNHYTARNDPRTKEVTKRISHDRRWKKWSWKSKNDLFFNGAYFVSSGKFWRPDYSRSQAFKVASAKGVPTSLTRDAGPLRCVENLPCRN</sequence>
<reference evidence="10" key="1">
    <citation type="journal article" date="2025" name="Foods">
        <title>Unveiling the Microbial Signatures of Arabica Coffee Cherries: Insights into Ripeness Specific Diversity, Functional Traits, and Implications for Quality and Safety.</title>
        <authorList>
            <consortium name="RefSeq"/>
            <person name="Tenea G.N."/>
            <person name="Cifuentes V."/>
            <person name="Reyes P."/>
            <person name="Cevallos-Vallejos M."/>
        </authorList>
    </citation>
    <scope>NUCLEOTIDE SEQUENCE [LARGE SCALE GENOMIC DNA]</scope>
</reference>
<comment type="pathway">
    <text evidence="2 8">Glycan metabolism; pectin degradation; 2-dehydro-3-deoxy-D-gluconate from pectin: step 2/5.</text>
</comment>
<evidence type="ECO:0000256" key="6">
    <source>
        <dbReference type="ARBA" id="ARBA00022837"/>
    </source>
</evidence>
<dbReference type="PRINTS" id="PR00807">
    <property type="entry name" value="AMBALLERGEN"/>
</dbReference>
<dbReference type="SUPFAM" id="SSF51126">
    <property type="entry name" value="Pectin lyase-like"/>
    <property type="match status" value="1"/>
</dbReference>
<feature type="domain" description="Pectate lyase" evidence="9">
    <location>
        <begin position="108"/>
        <end position="313"/>
    </location>
</feature>
<keyword evidence="6 8" id="KW-0106">Calcium</keyword>
<gene>
    <name evidence="11" type="primary">LOC113710632</name>
</gene>
<keyword evidence="7 8" id="KW-0456">Lyase</keyword>
<name>A0A6P6UG77_COFAR</name>
<dbReference type="RefSeq" id="XP_027089549.2">
    <property type="nucleotide sequence ID" value="XM_027233748.2"/>
</dbReference>
<evidence type="ECO:0000259" key="9">
    <source>
        <dbReference type="SMART" id="SM00656"/>
    </source>
</evidence>
<dbReference type="InterPro" id="IPR011050">
    <property type="entry name" value="Pectin_lyase_fold/virulence"/>
</dbReference>
<evidence type="ECO:0000256" key="3">
    <source>
        <dbReference type="ARBA" id="ARBA00012272"/>
    </source>
</evidence>
<keyword evidence="4 8" id="KW-0479">Metal-binding</keyword>
<evidence type="ECO:0000256" key="4">
    <source>
        <dbReference type="ARBA" id="ARBA00022723"/>
    </source>
</evidence>
<dbReference type="InterPro" id="IPR012334">
    <property type="entry name" value="Pectin_lyas_fold"/>
</dbReference>
<dbReference type="AlphaFoldDB" id="A0A6P6UG77"/>
<dbReference type="GeneID" id="113710632"/>
<dbReference type="GO" id="GO:0046872">
    <property type="term" value="F:metal ion binding"/>
    <property type="evidence" value="ECO:0007669"/>
    <property type="project" value="UniProtKB-KW"/>
</dbReference>
<proteinExistence type="inferred from homology"/>
<keyword evidence="5" id="KW-0732">Signal</keyword>
<evidence type="ECO:0000313" key="10">
    <source>
        <dbReference type="Proteomes" id="UP001652660"/>
    </source>
</evidence>
<evidence type="ECO:0000256" key="8">
    <source>
        <dbReference type="RuleBase" id="RU361123"/>
    </source>
</evidence>
<evidence type="ECO:0000256" key="7">
    <source>
        <dbReference type="ARBA" id="ARBA00023239"/>
    </source>
</evidence>
<comment type="catalytic activity">
    <reaction evidence="1 8">
        <text>Eliminative cleavage of (1-&gt;4)-alpha-D-galacturonan to give oligosaccharides with 4-deoxy-alpha-D-galact-4-enuronosyl groups at their non-reducing ends.</text>
        <dbReference type="EC" id="4.2.2.2"/>
    </reaction>
</comment>
<comment type="similarity">
    <text evidence="8">Belongs to the polysaccharide lyase 1 family.</text>
</comment>
<evidence type="ECO:0000256" key="2">
    <source>
        <dbReference type="ARBA" id="ARBA00005220"/>
    </source>
</evidence>
<organism evidence="10 11">
    <name type="scientific">Coffea arabica</name>
    <name type="common">Arabian coffee</name>
    <dbReference type="NCBI Taxonomy" id="13443"/>
    <lineage>
        <taxon>Eukaryota</taxon>
        <taxon>Viridiplantae</taxon>
        <taxon>Streptophyta</taxon>
        <taxon>Embryophyta</taxon>
        <taxon>Tracheophyta</taxon>
        <taxon>Spermatophyta</taxon>
        <taxon>Magnoliopsida</taxon>
        <taxon>eudicotyledons</taxon>
        <taxon>Gunneridae</taxon>
        <taxon>Pentapetalae</taxon>
        <taxon>asterids</taxon>
        <taxon>lamiids</taxon>
        <taxon>Gentianales</taxon>
        <taxon>Rubiaceae</taxon>
        <taxon>Ixoroideae</taxon>
        <taxon>Gardenieae complex</taxon>
        <taxon>Bertiereae - Coffeeae clade</taxon>
        <taxon>Coffeeae</taxon>
        <taxon>Coffea</taxon>
    </lineage>
</organism>
<dbReference type="PANTHER" id="PTHR31683:SF210">
    <property type="entry name" value="PECTATE LYASE"/>
    <property type="match status" value="1"/>
</dbReference>
<evidence type="ECO:0000256" key="5">
    <source>
        <dbReference type="ARBA" id="ARBA00022729"/>
    </source>
</evidence>
<comment type="cofactor">
    <cofactor evidence="8">
        <name>Ca(2+)</name>
        <dbReference type="ChEBI" id="CHEBI:29108"/>
    </cofactor>
    <text evidence="8">Binds 1 Ca(2+) ion. Required for its activity.</text>
</comment>
<dbReference type="SMART" id="SM00656">
    <property type="entry name" value="Amb_all"/>
    <property type="match status" value="1"/>
</dbReference>
<dbReference type="Gene3D" id="2.160.20.10">
    <property type="entry name" value="Single-stranded right-handed beta-helix, Pectin lyase-like"/>
    <property type="match status" value="1"/>
</dbReference>